<dbReference type="Proteomes" id="UP001286589">
    <property type="component" value="Unassembled WGS sequence"/>
</dbReference>
<keyword evidence="2" id="KW-0489">Methyltransferase</keyword>
<keyword evidence="2" id="KW-0808">Transferase</keyword>
<dbReference type="GO" id="GO:0032259">
    <property type="term" value="P:methylation"/>
    <property type="evidence" value="ECO:0007669"/>
    <property type="project" value="UniProtKB-KW"/>
</dbReference>
<dbReference type="AlphaFoldDB" id="A0AB35RS85"/>
<keyword evidence="3" id="KW-1185">Reference proteome</keyword>
<name>A0AB35RS85_9ENTR</name>
<dbReference type="InterPro" id="IPR013216">
    <property type="entry name" value="Methyltransf_11"/>
</dbReference>
<dbReference type="RefSeq" id="WP_142517913.1">
    <property type="nucleotide sequence ID" value="NZ_JAWJAC010000005.1"/>
</dbReference>
<dbReference type="Gene3D" id="3.40.50.150">
    <property type="entry name" value="Vaccinia Virus protein VP39"/>
    <property type="match status" value="1"/>
</dbReference>
<feature type="domain" description="Methyltransferase type 11" evidence="1">
    <location>
        <begin position="32"/>
        <end position="81"/>
    </location>
</feature>
<accession>A0AB35RS85</accession>
<protein>
    <submittedName>
        <fullName evidence="2">Methyltransferase domain-containing protein</fullName>
    </submittedName>
</protein>
<sequence>MINDSLKLHLGCGSVYLDGWVNIDLDSDIADIQHDLRNPLPFDDGSVDYIFAEHFIEHLTQAEAKVLLAECHRVLKDNGTIRLTTPSLYVLLTNYLKGDLNEWQEYWMPPTKAHMVNEGMRSWGHCFVYDADELVRFLNECNFNKLKFEGWRESDIEAFVGIENRNFHKELIIEATKTDIATQTDFLKVREAELLWTRTINDSYLKKIKELELYNCSLSASINENESIQDKYVKDLLNHINNQDSFIRELKRHIASLKNTLIEDKE</sequence>
<evidence type="ECO:0000313" key="2">
    <source>
        <dbReference type="EMBL" id="MDV2862877.1"/>
    </source>
</evidence>
<comment type="caution">
    <text evidence="2">The sequence shown here is derived from an EMBL/GenBank/DDBJ whole genome shotgun (WGS) entry which is preliminary data.</text>
</comment>
<dbReference type="EMBL" id="JAWJAC010000005">
    <property type="protein sequence ID" value="MDV2862877.1"/>
    <property type="molecule type" value="Genomic_DNA"/>
</dbReference>
<evidence type="ECO:0000259" key="1">
    <source>
        <dbReference type="Pfam" id="PF08241"/>
    </source>
</evidence>
<organism evidence="2 3">
    <name type="scientific">Phytobacter ursingii</name>
    <dbReference type="NCBI Taxonomy" id="1972431"/>
    <lineage>
        <taxon>Bacteria</taxon>
        <taxon>Pseudomonadati</taxon>
        <taxon>Pseudomonadota</taxon>
        <taxon>Gammaproteobacteria</taxon>
        <taxon>Enterobacterales</taxon>
        <taxon>Enterobacteriaceae</taxon>
        <taxon>Phytobacter</taxon>
    </lineage>
</organism>
<reference evidence="2 3" key="1">
    <citation type="submission" date="2023-10" db="EMBL/GenBank/DDBJ databases">
        <title>Phytobacter spp. The emergence of a new genus of hospital-origin enterobacteria encoding carbapenemases in Argentina.</title>
        <authorList>
            <person name="Vay C."/>
            <person name="Almuzara M."/>
            <person name="Traglia G.M."/>
            <person name="Campos J."/>
        </authorList>
    </citation>
    <scope>NUCLEOTIDE SEQUENCE [LARGE SCALE GENOMIC DNA]</scope>
    <source>
        <strain evidence="2 3">CVMA36</strain>
    </source>
</reference>
<gene>
    <name evidence="2" type="ORF">R0H02_10450</name>
</gene>
<proteinExistence type="predicted"/>
<dbReference type="SUPFAM" id="SSF53335">
    <property type="entry name" value="S-adenosyl-L-methionine-dependent methyltransferases"/>
    <property type="match status" value="1"/>
</dbReference>
<evidence type="ECO:0000313" key="3">
    <source>
        <dbReference type="Proteomes" id="UP001286589"/>
    </source>
</evidence>
<dbReference type="CDD" id="cd02440">
    <property type="entry name" value="AdoMet_MTases"/>
    <property type="match status" value="1"/>
</dbReference>
<dbReference type="GO" id="GO:0008757">
    <property type="term" value="F:S-adenosylmethionine-dependent methyltransferase activity"/>
    <property type="evidence" value="ECO:0007669"/>
    <property type="project" value="InterPro"/>
</dbReference>
<dbReference type="InterPro" id="IPR029063">
    <property type="entry name" value="SAM-dependent_MTases_sf"/>
</dbReference>
<dbReference type="Pfam" id="PF08241">
    <property type="entry name" value="Methyltransf_11"/>
    <property type="match status" value="1"/>
</dbReference>